<accession>A0A6C0BTA4</accession>
<name>A0A6C0BTA4_9ZZZZ</name>
<protein>
    <submittedName>
        <fullName evidence="1">Uncharacterized protein</fullName>
    </submittedName>
</protein>
<dbReference type="AlphaFoldDB" id="A0A6C0BTA4"/>
<sequence length="103" mass="12017">MSSHPGQRYYRCNGNSNPAAELSYSGQFTCPNNVSVTNTESITTTYHCRTRRTRFNHQPKYYPVCFGYFDKNKQYNNAMVDRNSNTSCRVRTAQRLKIGTRMR</sequence>
<evidence type="ECO:0000313" key="1">
    <source>
        <dbReference type="EMBL" id="QHS95587.1"/>
    </source>
</evidence>
<dbReference type="EMBL" id="MN739253">
    <property type="protein sequence ID" value="QHS95587.1"/>
    <property type="molecule type" value="Genomic_DNA"/>
</dbReference>
<proteinExistence type="predicted"/>
<organism evidence="1">
    <name type="scientific">viral metagenome</name>
    <dbReference type="NCBI Taxonomy" id="1070528"/>
    <lineage>
        <taxon>unclassified sequences</taxon>
        <taxon>metagenomes</taxon>
        <taxon>organismal metagenomes</taxon>
    </lineage>
</organism>
<reference evidence="1" key="1">
    <citation type="journal article" date="2020" name="Nature">
        <title>Giant virus diversity and host interactions through global metagenomics.</title>
        <authorList>
            <person name="Schulz F."/>
            <person name="Roux S."/>
            <person name="Paez-Espino D."/>
            <person name="Jungbluth S."/>
            <person name="Walsh D.A."/>
            <person name="Denef V.J."/>
            <person name="McMahon K.D."/>
            <person name="Konstantinidis K.T."/>
            <person name="Eloe-Fadrosh E.A."/>
            <person name="Kyrpides N.C."/>
            <person name="Woyke T."/>
        </authorList>
    </citation>
    <scope>NUCLEOTIDE SEQUENCE</scope>
    <source>
        <strain evidence="1">GVMAG-M-3300018868-6</strain>
    </source>
</reference>